<comment type="caution">
    <text evidence="1">The sequence shown here is derived from an EMBL/GenBank/DDBJ whole genome shotgun (WGS) entry which is preliminary data.</text>
</comment>
<reference evidence="1 2" key="1">
    <citation type="journal article" date="2014" name="Int. J. Syst. Evol. Microbiol.">
        <title>Nocardioides zeae sp. nov., isolated from the stem of Zea mays.</title>
        <authorList>
            <person name="Glaeser S.P."/>
            <person name="McInroy J.A."/>
            <person name="Busse H.J."/>
            <person name="Kampfer P."/>
        </authorList>
    </citation>
    <scope>NUCLEOTIDE SEQUENCE [LARGE SCALE GENOMIC DNA]</scope>
    <source>
        <strain evidence="1 2">JCM 30728</strain>
    </source>
</reference>
<sequence length="414" mass="45414">MSSSRPDRRRRRGDGGALERALDVRGQLQEQFFRVDQLQRDVGETVASYAALLPDRARSTGVVPSWRHLDERAQAAVLDYLGLLDQHDPVEELDPYQVAAATAAFEQGVPALRTLADDMERFTSSYGAELGRVGEVRARVARRLEQAQAAVAAAEAAWRAMTADGGSFPAADEAVVRARVAGRKLAEVGDRLGPDDVDEPAAVVERLAEEARELALELPRRAAAVGNRIPSLATRIDAVVTRSERTAEFMSGLRREFSYESWKDIADAEGQLKAHVAEARSALDRLRALHAAGDQPAALAALEEVETAVEAASDLVDAPRRRLERLRDVKRDPAALFDRARFVLRDTRLLLRSGPPQPWGGRLDAFARELIALEGLLEATHPDYWAFLTRIDRLHEGVDRLVADFRASRAGAGG</sequence>
<dbReference type="EMBL" id="JAAGXA010000007">
    <property type="protein sequence ID" value="NEN78835.1"/>
    <property type="molecule type" value="Genomic_DNA"/>
</dbReference>
<gene>
    <name evidence="1" type="ORF">G3T38_11165</name>
</gene>
<protein>
    <submittedName>
        <fullName evidence="1">Uncharacterized protein</fullName>
    </submittedName>
</protein>
<organism evidence="1 2">
    <name type="scientific">Nocardioides zeae</name>
    <dbReference type="NCBI Taxonomy" id="1457234"/>
    <lineage>
        <taxon>Bacteria</taxon>
        <taxon>Bacillati</taxon>
        <taxon>Actinomycetota</taxon>
        <taxon>Actinomycetes</taxon>
        <taxon>Propionibacteriales</taxon>
        <taxon>Nocardioidaceae</taxon>
        <taxon>Nocardioides</taxon>
    </lineage>
</organism>
<dbReference type="RefSeq" id="WP_163772393.1">
    <property type="nucleotide sequence ID" value="NZ_JAAGXA010000007.1"/>
</dbReference>
<evidence type="ECO:0000313" key="2">
    <source>
        <dbReference type="Proteomes" id="UP000468687"/>
    </source>
</evidence>
<dbReference type="AlphaFoldDB" id="A0A6P0HMI0"/>
<accession>A0A6P0HMI0</accession>
<dbReference type="Proteomes" id="UP000468687">
    <property type="component" value="Unassembled WGS sequence"/>
</dbReference>
<name>A0A6P0HMI0_9ACTN</name>
<evidence type="ECO:0000313" key="1">
    <source>
        <dbReference type="EMBL" id="NEN78835.1"/>
    </source>
</evidence>
<keyword evidence="2" id="KW-1185">Reference proteome</keyword>
<proteinExistence type="predicted"/>